<name>A0ABX1VSA3_9FIRM</name>
<sequence>MSIGQIGILSAIVVYLVAMVYIGFYYSKKGGGDSADDFYLGGRKLGPLVTAMSAEASDMSSWLLMGLPGVAYMTGIADAGWTAIGLAAGTYLNWLLVARRLRRYSVICNTITIPDFFSRRYRDEKNILMCISAVIILVFFIPYTASGFKAIGTLFNSLYHIDYHTVMIVGAIIVVGYTVMGGFMAVSTTDLVQSIVMSISLIIIVFYGISVAGGWDRVTGNAGALEGYLSMSRTHNMAGQTSSPYGILNIVSTLAWGLGYFGMPHILLRFMAINDEKKLTTSRRIASTWVVISMFVAILIGIIGYSVSLAGHIPVFTSGSEAETVIIRLAGLLGSHGFLYSILAGVVLAGILACTMSTADSQLLTAASGVSQNLMQDFLKLKVSHKTSMMAARLTVIGVALIAVFLAWDPNSSVFTIVSFAWAGFGASFGPVMLFALFWKRSNFYGAVAGMISGGAMVFIWKYLVRPMGGVFNIYELLPAFTVACVAIIIVSLLTPEPDREIYKEFDSVNK</sequence>
<keyword evidence="3 14" id="KW-0813">Transport</keyword>
<keyword evidence="16" id="KW-1185">Reference proteome</keyword>
<evidence type="ECO:0000256" key="12">
    <source>
        <dbReference type="ARBA" id="ARBA00033708"/>
    </source>
</evidence>
<reference evidence="15 16" key="1">
    <citation type="submission" date="2020-03" db="EMBL/GenBank/DDBJ databases">
        <title>Genome Sequence of industrial isolate, B5A.</title>
        <authorList>
            <person name="Sharma S."/>
            <person name="Patil P.B."/>
            <person name="Korpole S."/>
        </authorList>
    </citation>
    <scope>NUCLEOTIDE SEQUENCE [LARGE SCALE GENOMIC DNA]</scope>
    <source>
        <strain evidence="15 16">PI-S10-B5A</strain>
    </source>
</reference>
<feature type="transmembrane region" description="Helical" evidence="14">
    <location>
        <begin position="195"/>
        <end position="215"/>
    </location>
</feature>
<comment type="subcellular location">
    <subcellularLocation>
        <location evidence="1 14">Cell membrane</location>
        <topology evidence="1 14">Multi-pass membrane protein</topology>
    </subcellularLocation>
</comment>
<dbReference type="InterPro" id="IPR011851">
    <property type="entry name" value="Na/Pro_symporter"/>
</dbReference>
<evidence type="ECO:0000256" key="14">
    <source>
        <dbReference type="RuleBase" id="RU366012"/>
    </source>
</evidence>
<keyword evidence="10 14" id="KW-0472">Membrane</keyword>
<keyword evidence="5 14" id="KW-0812">Transmembrane</keyword>
<evidence type="ECO:0000256" key="2">
    <source>
        <dbReference type="ARBA" id="ARBA00006434"/>
    </source>
</evidence>
<keyword evidence="7 14" id="KW-1133">Transmembrane helix</keyword>
<organism evidence="15 16">
    <name type="scientific">Lacrimispora defluvii</name>
    <dbReference type="NCBI Taxonomy" id="2719233"/>
    <lineage>
        <taxon>Bacteria</taxon>
        <taxon>Bacillati</taxon>
        <taxon>Bacillota</taxon>
        <taxon>Clostridia</taxon>
        <taxon>Lachnospirales</taxon>
        <taxon>Lachnospiraceae</taxon>
        <taxon>Lacrimispora</taxon>
    </lineage>
</organism>
<dbReference type="EMBL" id="JAAOXG010000033">
    <property type="protein sequence ID" value="NNJ31317.1"/>
    <property type="molecule type" value="Genomic_DNA"/>
</dbReference>
<feature type="transmembrane region" description="Helical" evidence="14">
    <location>
        <begin position="444"/>
        <end position="465"/>
    </location>
</feature>
<evidence type="ECO:0000256" key="8">
    <source>
        <dbReference type="ARBA" id="ARBA00023053"/>
    </source>
</evidence>
<dbReference type="Proteomes" id="UP000539052">
    <property type="component" value="Unassembled WGS sequence"/>
</dbReference>
<evidence type="ECO:0000256" key="10">
    <source>
        <dbReference type="ARBA" id="ARBA00023136"/>
    </source>
</evidence>
<feature type="transmembrane region" description="Helical" evidence="14">
    <location>
        <begin position="79"/>
        <end position="97"/>
    </location>
</feature>
<evidence type="ECO:0000256" key="7">
    <source>
        <dbReference type="ARBA" id="ARBA00022989"/>
    </source>
</evidence>
<evidence type="ECO:0000256" key="5">
    <source>
        <dbReference type="ARBA" id="ARBA00022692"/>
    </source>
</evidence>
<feature type="transmembrane region" description="Helical" evidence="14">
    <location>
        <begin position="6"/>
        <end position="27"/>
    </location>
</feature>
<evidence type="ECO:0000256" key="13">
    <source>
        <dbReference type="RuleBase" id="RU362091"/>
    </source>
</evidence>
<dbReference type="Gene3D" id="1.20.1730.10">
    <property type="entry name" value="Sodium/glucose cotransporter"/>
    <property type="match status" value="1"/>
</dbReference>
<comment type="caution">
    <text evidence="15">The sequence shown here is derived from an EMBL/GenBank/DDBJ whole genome shotgun (WGS) entry which is preliminary data.</text>
</comment>
<dbReference type="PANTHER" id="PTHR48086">
    <property type="entry name" value="SODIUM/PROLINE SYMPORTER-RELATED"/>
    <property type="match status" value="1"/>
</dbReference>
<feature type="transmembrane region" description="Helical" evidence="14">
    <location>
        <begin position="477"/>
        <end position="495"/>
    </location>
</feature>
<dbReference type="PANTHER" id="PTHR48086:SF3">
    <property type="entry name" value="SODIUM_PROLINE SYMPORTER"/>
    <property type="match status" value="1"/>
</dbReference>
<keyword evidence="4 14" id="KW-1003">Cell membrane</keyword>
<keyword evidence="6 14" id="KW-0769">Symport</keyword>
<keyword evidence="11 14" id="KW-0739">Sodium transport</keyword>
<feature type="transmembrane region" description="Helical" evidence="14">
    <location>
        <begin position="127"/>
        <end position="145"/>
    </location>
</feature>
<dbReference type="PROSITE" id="PS50283">
    <property type="entry name" value="NA_SOLUT_SYMP_3"/>
    <property type="match status" value="1"/>
</dbReference>
<feature type="transmembrane region" description="Helical" evidence="14">
    <location>
        <begin position="325"/>
        <end position="354"/>
    </location>
</feature>
<comment type="similarity">
    <text evidence="2 13">Belongs to the sodium:solute symporter (SSF) (TC 2.A.21) family.</text>
</comment>
<dbReference type="NCBIfam" id="TIGR00813">
    <property type="entry name" value="sss"/>
    <property type="match status" value="1"/>
</dbReference>
<feature type="transmembrane region" description="Helical" evidence="14">
    <location>
        <begin position="165"/>
        <end position="186"/>
    </location>
</feature>
<dbReference type="InterPro" id="IPR038377">
    <property type="entry name" value="Na/Glc_symporter_sf"/>
</dbReference>
<evidence type="ECO:0000256" key="11">
    <source>
        <dbReference type="ARBA" id="ARBA00023201"/>
    </source>
</evidence>
<comment type="catalytic activity">
    <reaction evidence="12">
        <text>L-proline(in) + Na(+)(in) = L-proline(out) + Na(+)(out)</text>
        <dbReference type="Rhea" id="RHEA:28967"/>
        <dbReference type="ChEBI" id="CHEBI:29101"/>
        <dbReference type="ChEBI" id="CHEBI:60039"/>
    </reaction>
</comment>
<dbReference type="InterPro" id="IPR050277">
    <property type="entry name" value="Sodium:Solute_Symporter"/>
</dbReference>
<dbReference type="RefSeq" id="WP_170822460.1">
    <property type="nucleotide sequence ID" value="NZ_JAAOXG010000033.1"/>
</dbReference>
<feature type="transmembrane region" description="Helical" evidence="14">
    <location>
        <begin position="289"/>
        <end position="313"/>
    </location>
</feature>
<feature type="transmembrane region" description="Helical" evidence="14">
    <location>
        <begin position="247"/>
        <end position="268"/>
    </location>
</feature>
<proteinExistence type="inferred from homology"/>
<evidence type="ECO:0000256" key="4">
    <source>
        <dbReference type="ARBA" id="ARBA00022475"/>
    </source>
</evidence>
<dbReference type="CDD" id="cd11475">
    <property type="entry name" value="SLC5sbd_PutP"/>
    <property type="match status" value="1"/>
</dbReference>
<evidence type="ECO:0000256" key="3">
    <source>
        <dbReference type="ARBA" id="ARBA00022448"/>
    </source>
</evidence>
<gene>
    <name evidence="15" type="ORF">G9470_16170</name>
</gene>
<feature type="transmembrane region" description="Helical" evidence="14">
    <location>
        <begin position="414"/>
        <end position="437"/>
    </location>
</feature>
<keyword evidence="9 14" id="KW-0406">Ion transport</keyword>
<evidence type="ECO:0000256" key="9">
    <source>
        <dbReference type="ARBA" id="ARBA00023065"/>
    </source>
</evidence>
<keyword evidence="8 14" id="KW-0915">Sodium</keyword>
<evidence type="ECO:0000313" key="16">
    <source>
        <dbReference type="Proteomes" id="UP000539052"/>
    </source>
</evidence>
<protein>
    <recommendedName>
        <fullName evidence="14">Sodium/proline symporter</fullName>
    </recommendedName>
    <alternativeName>
        <fullName evidence="14">Proline permease</fullName>
    </alternativeName>
</protein>
<dbReference type="InterPro" id="IPR001734">
    <property type="entry name" value="Na/solute_symporter"/>
</dbReference>
<feature type="transmembrane region" description="Helical" evidence="14">
    <location>
        <begin position="390"/>
        <end position="408"/>
    </location>
</feature>
<evidence type="ECO:0000256" key="6">
    <source>
        <dbReference type="ARBA" id="ARBA00022847"/>
    </source>
</evidence>
<comment type="function">
    <text evidence="14">Catalyzes the sodium-dependent uptake of extracellular L-proline.</text>
</comment>
<accession>A0ABX1VSA3</accession>
<keyword evidence="14" id="KW-0029">Amino-acid transport</keyword>
<evidence type="ECO:0000256" key="1">
    <source>
        <dbReference type="ARBA" id="ARBA00004651"/>
    </source>
</evidence>
<evidence type="ECO:0000313" key="15">
    <source>
        <dbReference type="EMBL" id="NNJ31317.1"/>
    </source>
</evidence>
<dbReference type="Pfam" id="PF00474">
    <property type="entry name" value="SSF"/>
    <property type="match status" value="1"/>
</dbReference>